<feature type="chain" id="PRO_5015179245" description="Secreted protein" evidence="1">
    <location>
        <begin position="33"/>
        <end position="84"/>
    </location>
</feature>
<feature type="signal peptide" evidence="1">
    <location>
        <begin position="1"/>
        <end position="32"/>
    </location>
</feature>
<proteinExistence type="predicted"/>
<evidence type="ECO:0000313" key="2">
    <source>
        <dbReference type="EMBL" id="MBX69352.1"/>
    </source>
</evidence>
<protein>
    <recommendedName>
        <fullName evidence="3">Secreted protein</fullName>
    </recommendedName>
</protein>
<keyword evidence="1" id="KW-0732">Signal</keyword>
<organism evidence="2">
    <name type="scientific">Rhizophora mucronata</name>
    <name type="common">Asiatic mangrove</name>
    <dbReference type="NCBI Taxonomy" id="61149"/>
    <lineage>
        <taxon>Eukaryota</taxon>
        <taxon>Viridiplantae</taxon>
        <taxon>Streptophyta</taxon>
        <taxon>Embryophyta</taxon>
        <taxon>Tracheophyta</taxon>
        <taxon>Spermatophyta</taxon>
        <taxon>Magnoliopsida</taxon>
        <taxon>eudicotyledons</taxon>
        <taxon>Gunneridae</taxon>
        <taxon>Pentapetalae</taxon>
        <taxon>rosids</taxon>
        <taxon>fabids</taxon>
        <taxon>Malpighiales</taxon>
        <taxon>Rhizophoraceae</taxon>
        <taxon>Rhizophora</taxon>
    </lineage>
</organism>
<evidence type="ECO:0000256" key="1">
    <source>
        <dbReference type="SAM" id="SignalP"/>
    </source>
</evidence>
<sequence length="84" mass="9659">MQWVLSWRVAAWRHRSWLHLCHLLVLASDSLAAISSHPSSLSILPLSFHPIVHFQVLRPGTDALVCEVERLTWGLHWLQLGTHH</sequence>
<reference evidence="2" key="1">
    <citation type="submission" date="2018-02" db="EMBL/GenBank/DDBJ databases">
        <title>Rhizophora mucronata_Transcriptome.</title>
        <authorList>
            <person name="Meera S.P."/>
            <person name="Sreeshan A."/>
            <person name="Augustine A."/>
        </authorList>
    </citation>
    <scope>NUCLEOTIDE SEQUENCE</scope>
    <source>
        <tissue evidence="2">Leaf</tissue>
    </source>
</reference>
<dbReference type="EMBL" id="GGEC01088868">
    <property type="protein sequence ID" value="MBX69352.1"/>
    <property type="molecule type" value="Transcribed_RNA"/>
</dbReference>
<accession>A0A2P2QQP9</accession>
<dbReference type="AlphaFoldDB" id="A0A2P2QQP9"/>
<evidence type="ECO:0008006" key="3">
    <source>
        <dbReference type="Google" id="ProtNLM"/>
    </source>
</evidence>
<name>A0A2P2QQP9_RHIMU</name>